<dbReference type="STRING" id="380244.SAMN05216298_3150"/>
<gene>
    <name evidence="1" type="ORF">SAMN05216298_3150</name>
</gene>
<evidence type="ECO:0000313" key="1">
    <source>
        <dbReference type="EMBL" id="SDL22667.1"/>
    </source>
</evidence>
<dbReference type="EMBL" id="FNGF01000004">
    <property type="protein sequence ID" value="SDL22667.1"/>
    <property type="molecule type" value="Genomic_DNA"/>
</dbReference>
<evidence type="ECO:0000313" key="2">
    <source>
        <dbReference type="Proteomes" id="UP000198662"/>
    </source>
</evidence>
<sequence length="133" mass="13855">MTTSPIPTDGTSGTERARTARAVSLGWVPVEACRLPVADQPMRLAAFESLFADAVTGVERVGAHLLRLALAPDPAFAARTAELAVREADCCGFFTFTLTAAQGTLALEVAVPPERAHVLDGIAAQAEAAKARP</sequence>
<accession>A0A1G9IBS3</accession>
<proteinExistence type="predicted"/>
<protein>
    <recommendedName>
        <fullName evidence="3">Arsenate reductase</fullName>
    </recommendedName>
</protein>
<keyword evidence="2" id="KW-1185">Reference proteome</keyword>
<reference evidence="2" key="1">
    <citation type="submission" date="2016-10" db="EMBL/GenBank/DDBJ databases">
        <authorList>
            <person name="Varghese N."/>
            <person name="Submissions S."/>
        </authorList>
    </citation>
    <scope>NUCLEOTIDE SEQUENCE [LARGE SCALE GENOMIC DNA]</scope>
    <source>
        <strain evidence="2">CGMCC 4.3147</strain>
    </source>
</reference>
<evidence type="ECO:0008006" key="3">
    <source>
        <dbReference type="Google" id="ProtNLM"/>
    </source>
</evidence>
<dbReference type="Proteomes" id="UP000198662">
    <property type="component" value="Unassembled WGS sequence"/>
</dbReference>
<dbReference type="AlphaFoldDB" id="A0A1G9IBS3"/>
<organism evidence="1 2">
    <name type="scientific">Glycomyces sambucus</name>
    <dbReference type="NCBI Taxonomy" id="380244"/>
    <lineage>
        <taxon>Bacteria</taxon>
        <taxon>Bacillati</taxon>
        <taxon>Actinomycetota</taxon>
        <taxon>Actinomycetes</taxon>
        <taxon>Glycomycetales</taxon>
        <taxon>Glycomycetaceae</taxon>
        <taxon>Glycomyces</taxon>
    </lineage>
</organism>
<name>A0A1G9IBS3_9ACTN</name>
<dbReference type="RefSeq" id="WP_218126504.1">
    <property type="nucleotide sequence ID" value="NZ_FNGF01000004.1"/>
</dbReference>